<dbReference type="GO" id="GO:0004803">
    <property type="term" value="F:transposase activity"/>
    <property type="evidence" value="ECO:0007669"/>
    <property type="project" value="InterPro"/>
</dbReference>
<evidence type="ECO:0000259" key="3">
    <source>
        <dbReference type="Pfam" id="PF02371"/>
    </source>
</evidence>
<dbReference type="Pfam" id="PF02371">
    <property type="entry name" value="Transposase_20"/>
    <property type="match status" value="1"/>
</dbReference>
<dbReference type="Proteomes" id="UP001055105">
    <property type="component" value="Unassembled WGS sequence"/>
</dbReference>
<dbReference type="RefSeq" id="WP_244075983.1">
    <property type="nucleotide sequence ID" value="NZ_AP025581.1"/>
</dbReference>
<dbReference type="AlphaFoldDB" id="A0AA37P3E4"/>
<keyword evidence="1" id="KW-0175">Coiled coil</keyword>
<dbReference type="PANTHER" id="PTHR33055:SF3">
    <property type="entry name" value="PUTATIVE TRANSPOSASE FOR IS117-RELATED"/>
    <property type="match status" value="1"/>
</dbReference>
<dbReference type="NCBIfam" id="NF033542">
    <property type="entry name" value="transpos_IS110"/>
    <property type="match status" value="1"/>
</dbReference>
<reference evidence="4" key="1">
    <citation type="submission" date="2022-01" db="EMBL/GenBank/DDBJ databases">
        <title>Novel bile acid biosynthetic pathways are enriched in the microbiome of centenarians.</title>
        <authorList>
            <person name="Sato Y."/>
            <person name="Atarashi K."/>
            <person name="Plichta R.D."/>
            <person name="Arai Y."/>
            <person name="Sasajima S."/>
            <person name="Kearney M.S."/>
            <person name="Suda W."/>
            <person name="Takeshita K."/>
            <person name="Sasaki T."/>
            <person name="Okamoto S."/>
            <person name="Skelly N.A."/>
            <person name="Okamura Y."/>
            <person name="Vlamakis H."/>
            <person name="Li Y."/>
            <person name="Tanoue T."/>
            <person name="Takei H."/>
            <person name="Nittono H."/>
            <person name="Narushima S."/>
            <person name="Irie J."/>
            <person name="Itoh H."/>
            <person name="Moriya K."/>
            <person name="Sugiura Y."/>
            <person name="Suematsu M."/>
            <person name="Moritoki N."/>
            <person name="Shibata S."/>
            <person name="Littman R.D."/>
            <person name="Fischbach A.M."/>
            <person name="Uwamino Y."/>
            <person name="Inoue T."/>
            <person name="Honda A."/>
            <person name="Hattori M."/>
            <person name="Murai T."/>
            <person name="Xavier J.R."/>
            <person name="Hirose N."/>
            <person name="Honda K."/>
        </authorList>
    </citation>
    <scope>NUCLEOTIDE SEQUENCE</scope>
    <source>
        <strain evidence="4">CE91-St16</strain>
    </source>
</reference>
<dbReference type="Pfam" id="PF01548">
    <property type="entry name" value="DEDD_Tnp_IS110"/>
    <property type="match status" value="1"/>
</dbReference>
<gene>
    <name evidence="4" type="ORF">CE91St16_03610</name>
</gene>
<dbReference type="PANTHER" id="PTHR33055">
    <property type="entry name" value="TRANSPOSASE FOR INSERTION SEQUENCE ELEMENT IS1111A"/>
    <property type="match status" value="1"/>
</dbReference>
<feature type="domain" description="Transposase IS110-like N-terminal" evidence="2">
    <location>
        <begin position="4"/>
        <end position="143"/>
    </location>
</feature>
<dbReference type="GO" id="GO:0003677">
    <property type="term" value="F:DNA binding"/>
    <property type="evidence" value="ECO:0007669"/>
    <property type="project" value="InterPro"/>
</dbReference>
<organism evidence="4 5">
    <name type="scientific">Alistipes finegoldii</name>
    <dbReference type="NCBI Taxonomy" id="214856"/>
    <lineage>
        <taxon>Bacteria</taxon>
        <taxon>Pseudomonadati</taxon>
        <taxon>Bacteroidota</taxon>
        <taxon>Bacteroidia</taxon>
        <taxon>Bacteroidales</taxon>
        <taxon>Rikenellaceae</taxon>
        <taxon>Alistipes</taxon>
    </lineage>
</organism>
<accession>A0AA37P3E4</accession>
<comment type="caution">
    <text evidence="4">The sequence shown here is derived from an EMBL/GenBank/DDBJ whole genome shotgun (WGS) entry which is preliminary data.</text>
</comment>
<evidence type="ECO:0000313" key="4">
    <source>
        <dbReference type="EMBL" id="GKI17453.1"/>
    </source>
</evidence>
<name>A0AA37P3E4_9BACT</name>
<feature type="coiled-coil region" evidence="1">
    <location>
        <begin position="158"/>
        <end position="185"/>
    </location>
</feature>
<dbReference type="InterPro" id="IPR002525">
    <property type="entry name" value="Transp_IS110-like_N"/>
</dbReference>
<evidence type="ECO:0000313" key="5">
    <source>
        <dbReference type="Proteomes" id="UP001055105"/>
    </source>
</evidence>
<proteinExistence type="predicted"/>
<dbReference type="EMBL" id="BQOL01000001">
    <property type="protein sequence ID" value="GKI17453.1"/>
    <property type="molecule type" value="Genomic_DNA"/>
</dbReference>
<feature type="domain" description="Transposase IS116/IS110/IS902 C-terminal" evidence="3">
    <location>
        <begin position="192"/>
        <end position="277"/>
    </location>
</feature>
<dbReference type="InterPro" id="IPR047650">
    <property type="entry name" value="Transpos_IS110"/>
</dbReference>
<protein>
    <submittedName>
        <fullName evidence="4">IS110 family transposase</fullName>
    </submittedName>
</protein>
<dbReference type="InterPro" id="IPR003346">
    <property type="entry name" value="Transposase_20"/>
</dbReference>
<evidence type="ECO:0000256" key="1">
    <source>
        <dbReference type="SAM" id="Coils"/>
    </source>
</evidence>
<sequence>MVYIGIDISKSSFIAAYPSTNGYRTKTYPNTIAGIRKFIATLSVAEHHCIMEATGNYCFLLLYLLHQSGIVVSLVNPKQIKHFARMMMAVTKTDEKDACMIAMYGEKMNPPVYKMPSQAIILLRQKKTVIRQLRKQLVASKNLRESLVVLPYRDKACVRALDKTIDFLTRQIEQLEAELADIASAEFDKQLKALTSTKGIGITLATALILTTGGFTYFDNAKQLSRFIGICPTYQQSGTSVNIKGHINRNGDEHLRSLLYVASWSALRSNAACRESYLRLKANGKPSKVALIAVANKLVRQAFAIATTDSTYIDGFVSTKK</sequence>
<dbReference type="GO" id="GO:0006313">
    <property type="term" value="P:DNA transposition"/>
    <property type="evidence" value="ECO:0007669"/>
    <property type="project" value="InterPro"/>
</dbReference>
<evidence type="ECO:0000259" key="2">
    <source>
        <dbReference type="Pfam" id="PF01548"/>
    </source>
</evidence>